<evidence type="ECO:0000313" key="1">
    <source>
        <dbReference type="EMBL" id="CCA18480.1"/>
    </source>
</evidence>
<protein>
    <submittedName>
        <fullName evidence="1">AlNc14C51G4003 protein</fullName>
    </submittedName>
</protein>
<name>F0WBF5_9STRA</name>
<dbReference type="AlphaFoldDB" id="F0WBF5"/>
<gene>
    <name evidence="1" type="primary">AlNc14C51G4003</name>
    <name evidence="1" type="ORF">ALNC14_046230</name>
</gene>
<dbReference type="EMBL" id="FR824096">
    <property type="protein sequence ID" value="CCA18480.1"/>
    <property type="molecule type" value="Genomic_DNA"/>
</dbReference>
<organism evidence="1">
    <name type="scientific">Albugo laibachii Nc14</name>
    <dbReference type="NCBI Taxonomy" id="890382"/>
    <lineage>
        <taxon>Eukaryota</taxon>
        <taxon>Sar</taxon>
        <taxon>Stramenopiles</taxon>
        <taxon>Oomycota</taxon>
        <taxon>Peronosporomycetes</taxon>
        <taxon>Albuginales</taxon>
        <taxon>Albuginaceae</taxon>
        <taxon>Albugo</taxon>
    </lineage>
</organism>
<dbReference type="HOGENOM" id="CLU_2547302_0_0_1"/>
<proteinExistence type="predicted"/>
<reference evidence="1" key="1">
    <citation type="journal article" date="2011" name="PLoS Biol.">
        <title>Gene gain and loss during evolution of obligate parasitism in the white rust pathogen of Arabidopsis thaliana.</title>
        <authorList>
            <person name="Kemen E."/>
            <person name="Gardiner A."/>
            <person name="Schultz-Larsen T."/>
            <person name="Kemen A.C."/>
            <person name="Balmuth A.L."/>
            <person name="Robert-Seilaniantz A."/>
            <person name="Bailey K."/>
            <person name="Holub E."/>
            <person name="Studholme D.J."/>
            <person name="Maclean D."/>
            <person name="Jones J.D."/>
        </authorList>
    </citation>
    <scope>NUCLEOTIDE SEQUENCE</scope>
</reference>
<accession>F0WBF5</accession>
<reference evidence="1" key="2">
    <citation type="submission" date="2011-02" db="EMBL/GenBank/DDBJ databases">
        <authorList>
            <person name="MacLean D."/>
        </authorList>
    </citation>
    <scope>NUCLEOTIDE SEQUENCE</scope>
</reference>
<sequence>MRCHKKVPLPEQQVVWRINQVKSLFVQVVACGKPESTEFAFYGIAELHRGINEMVSSFCTLPSTLQMEWFRKLIGVMPFIVKR</sequence>